<keyword evidence="3" id="KW-0862">Zinc</keyword>
<evidence type="ECO:0000259" key="4">
    <source>
        <dbReference type="Pfam" id="PF09069"/>
    </source>
</evidence>
<feature type="non-terminal residue" evidence="5">
    <location>
        <position position="121"/>
    </location>
</feature>
<dbReference type="GO" id="GO:0045202">
    <property type="term" value="C:synapse"/>
    <property type="evidence" value="ECO:0007669"/>
    <property type="project" value="GOC"/>
</dbReference>
<dbReference type="GO" id="GO:0008270">
    <property type="term" value="F:zinc ion binding"/>
    <property type="evidence" value="ECO:0007669"/>
    <property type="project" value="UniProtKB-KW"/>
</dbReference>
<accession>D2HEP0</accession>
<dbReference type="Pfam" id="PF09069">
    <property type="entry name" value="EF-hand_3"/>
    <property type="match status" value="1"/>
</dbReference>
<gene>
    <name evidence="5" type="ORF">PANDA_009275</name>
</gene>
<dbReference type="SUPFAM" id="SSF47473">
    <property type="entry name" value="EF-hand"/>
    <property type="match status" value="1"/>
</dbReference>
<dbReference type="InterPro" id="IPR011992">
    <property type="entry name" value="EF-hand-dom_pair"/>
</dbReference>
<dbReference type="InterPro" id="IPR015154">
    <property type="entry name" value="EF-hand_dom_typ2"/>
</dbReference>
<feature type="non-terminal residue" evidence="5">
    <location>
        <position position="1"/>
    </location>
</feature>
<keyword evidence="2" id="KW-0863">Zinc-finger</keyword>
<reference evidence="5" key="1">
    <citation type="journal article" date="2010" name="Nature">
        <title>The sequence and de novo assembly of the giant panda genome.</title>
        <authorList>
            <person name="Li R."/>
            <person name="Fan W."/>
            <person name="Tian G."/>
            <person name="Zhu H."/>
            <person name="He L."/>
            <person name="Cai J."/>
            <person name="Huang Q."/>
            <person name="Cai Q."/>
            <person name="Li B."/>
            <person name="Bai Y."/>
            <person name="Zhang Z."/>
            <person name="Zhang Y."/>
            <person name="Wang W."/>
            <person name="Li J."/>
            <person name="Wei F."/>
            <person name="Li H."/>
            <person name="Jian M."/>
            <person name="Li J."/>
            <person name="Zhang Z."/>
            <person name="Nielsen R."/>
            <person name="Li D."/>
            <person name="Gu W."/>
            <person name="Yang Z."/>
            <person name="Xuan Z."/>
            <person name="Ryder O.A."/>
            <person name="Leung F.C."/>
            <person name="Zhou Y."/>
            <person name="Cao J."/>
            <person name="Sun X."/>
            <person name="Fu Y."/>
            <person name="Fang X."/>
            <person name="Guo X."/>
            <person name="Wang B."/>
            <person name="Hou R."/>
            <person name="Shen F."/>
            <person name="Mu B."/>
            <person name="Ni P."/>
            <person name="Lin R."/>
            <person name="Qian W."/>
            <person name="Wang G."/>
            <person name="Yu C."/>
            <person name="Nie W."/>
            <person name="Wang J."/>
            <person name="Wu Z."/>
            <person name="Liang H."/>
            <person name="Min J."/>
            <person name="Wu Q."/>
            <person name="Cheng S."/>
            <person name="Ruan J."/>
            <person name="Wang M."/>
            <person name="Shi Z."/>
            <person name="Wen M."/>
            <person name="Liu B."/>
            <person name="Ren X."/>
            <person name="Zheng H."/>
            <person name="Dong D."/>
            <person name="Cook K."/>
            <person name="Shan G."/>
            <person name="Zhang H."/>
            <person name="Kosiol C."/>
            <person name="Xie X."/>
            <person name="Lu Z."/>
            <person name="Zheng H."/>
            <person name="Li Y."/>
            <person name="Steiner C.C."/>
            <person name="Lam T.T."/>
            <person name="Lin S."/>
            <person name="Zhang Q."/>
            <person name="Li G."/>
            <person name="Tian J."/>
            <person name="Gong T."/>
            <person name="Liu H."/>
            <person name="Zhang D."/>
            <person name="Fang L."/>
            <person name="Ye C."/>
            <person name="Zhang J."/>
            <person name="Hu W."/>
            <person name="Xu A."/>
            <person name="Ren Y."/>
            <person name="Zhang G."/>
            <person name="Bruford M.W."/>
            <person name="Li Q."/>
            <person name="Ma L."/>
            <person name="Guo Y."/>
            <person name="An N."/>
            <person name="Hu Y."/>
            <person name="Zheng Y."/>
            <person name="Shi Y."/>
            <person name="Li Z."/>
            <person name="Liu Q."/>
            <person name="Chen Y."/>
            <person name="Zhao J."/>
            <person name="Qu N."/>
            <person name="Zhao S."/>
            <person name="Tian F."/>
            <person name="Wang X."/>
            <person name="Wang H."/>
            <person name="Xu L."/>
            <person name="Liu X."/>
            <person name="Vinar T."/>
            <person name="Wang Y."/>
            <person name="Lam T.W."/>
            <person name="Yiu S.M."/>
            <person name="Liu S."/>
            <person name="Zhang H."/>
            <person name="Li D."/>
            <person name="Huang Y."/>
            <person name="Wang X."/>
            <person name="Yang G."/>
            <person name="Jiang Z."/>
            <person name="Wang J."/>
            <person name="Qin N."/>
            <person name="Li L."/>
            <person name="Li J."/>
            <person name="Bolund L."/>
            <person name="Kristiansen K."/>
            <person name="Wong G.K."/>
            <person name="Olson M."/>
            <person name="Zhang X."/>
            <person name="Li S."/>
            <person name="Yang H."/>
            <person name="Wang J."/>
            <person name="Wang J."/>
        </authorList>
    </citation>
    <scope>NUCLEOTIDE SEQUENCE [LARGE SCALE GENOMIC DNA]</scope>
</reference>
<protein>
    <recommendedName>
        <fullName evidence="4">EF-hand domain-containing protein</fullName>
    </recommendedName>
</protein>
<dbReference type="GO" id="GO:0005886">
    <property type="term" value="C:plasma membrane"/>
    <property type="evidence" value="ECO:0007669"/>
    <property type="project" value="TreeGrafter"/>
</dbReference>
<evidence type="ECO:0000256" key="3">
    <source>
        <dbReference type="ARBA" id="ARBA00022833"/>
    </source>
</evidence>
<dbReference type="AlphaFoldDB" id="D2HEP0"/>
<organism evidence="5">
    <name type="scientific">Ailuropoda melanoleuca</name>
    <name type="common">Giant panda</name>
    <dbReference type="NCBI Taxonomy" id="9646"/>
    <lineage>
        <taxon>Eukaryota</taxon>
        <taxon>Metazoa</taxon>
        <taxon>Chordata</taxon>
        <taxon>Craniata</taxon>
        <taxon>Vertebrata</taxon>
        <taxon>Euteleostomi</taxon>
        <taxon>Mammalia</taxon>
        <taxon>Eutheria</taxon>
        <taxon>Laurasiatheria</taxon>
        <taxon>Carnivora</taxon>
        <taxon>Caniformia</taxon>
        <taxon>Ursidae</taxon>
        <taxon>Ailuropoda</taxon>
    </lineage>
</organism>
<dbReference type="InterPro" id="IPR043145">
    <property type="entry name" value="Znf_ZZ_sf"/>
</dbReference>
<feature type="domain" description="EF-hand" evidence="4">
    <location>
        <begin position="1"/>
        <end position="55"/>
    </location>
</feature>
<dbReference type="EMBL" id="GL192762">
    <property type="protein sequence ID" value="EFB19987.1"/>
    <property type="molecule type" value="Genomic_DNA"/>
</dbReference>
<evidence type="ECO:0000256" key="1">
    <source>
        <dbReference type="ARBA" id="ARBA00022723"/>
    </source>
</evidence>
<dbReference type="PANTHER" id="PTHR12268">
    <property type="entry name" value="E3 UBIQUITIN-PROTEIN LIGASE KCMF1"/>
    <property type="match status" value="1"/>
</dbReference>
<dbReference type="InterPro" id="IPR050774">
    <property type="entry name" value="KCMF1/Dystrophin"/>
</dbReference>
<dbReference type="Gene3D" id="3.30.60.90">
    <property type="match status" value="1"/>
</dbReference>
<name>D2HEP0_AILME</name>
<dbReference type="Gene3D" id="1.10.238.10">
    <property type="entry name" value="EF-hand"/>
    <property type="match status" value="1"/>
</dbReference>
<evidence type="ECO:0000256" key="2">
    <source>
        <dbReference type="ARBA" id="ARBA00022771"/>
    </source>
</evidence>
<dbReference type="HOGENOM" id="CLU_1879999_0_0_1"/>
<sequence>IPAVVGESRALCSVESATRSCFQGVLSPTIKEEKFLSWLQSEPPILLWLPTSYRLSATEMVTHPVRCRICRSFPITGLRYSHSSIFHGQSFSKWVQVLLWSSHIWSSVGVSGSVIFCMRGI</sequence>
<evidence type="ECO:0000313" key="5">
    <source>
        <dbReference type="EMBL" id="EFB19987.1"/>
    </source>
</evidence>
<keyword evidence="1" id="KW-0479">Metal-binding</keyword>
<proteinExistence type="predicted"/>
<dbReference type="GO" id="GO:0099536">
    <property type="term" value="P:synaptic signaling"/>
    <property type="evidence" value="ECO:0007669"/>
    <property type="project" value="TreeGrafter"/>
</dbReference>
<dbReference type="InParanoid" id="D2HEP0"/>
<dbReference type="PANTHER" id="PTHR12268:SF18">
    <property type="entry name" value="DYSTROTELIN"/>
    <property type="match status" value="1"/>
</dbReference>